<evidence type="ECO:0000256" key="1">
    <source>
        <dbReference type="SAM" id="MobiDB-lite"/>
    </source>
</evidence>
<keyword evidence="3" id="KW-1185">Reference proteome</keyword>
<evidence type="ECO:0000313" key="2">
    <source>
        <dbReference type="EMBL" id="CAK7324959.1"/>
    </source>
</evidence>
<feature type="region of interest" description="Disordered" evidence="1">
    <location>
        <begin position="1"/>
        <end position="105"/>
    </location>
</feature>
<dbReference type="AlphaFoldDB" id="A0AAV1QWF0"/>
<dbReference type="Proteomes" id="UP001314170">
    <property type="component" value="Unassembled WGS sequence"/>
</dbReference>
<organism evidence="2 3">
    <name type="scientific">Dovyalis caffra</name>
    <dbReference type="NCBI Taxonomy" id="77055"/>
    <lineage>
        <taxon>Eukaryota</taxon>
        <taxon>Viridiplantae</taxon>
        <taxon>Streptophyta</taxon>
        <taxon>Embryophyta</taxon>
        <taxon>Tracheophyta</taxon>
        <taxon>Spermatophyta</taxon>
        <taxon>Magnoliopsida</taxon>
        <taxon>eudicotyledons</taxon>
        <taxon>Gunneridae</taxon>
        <taxon>Pentapetalae</taxon>
        <taxon>rosids</taxon>
        <taxon>fabids</taxon>
        <taxon>Malpighiales</taxon>
        <taxon>Salicaceae</taxon>
        <taxon>Flacourtieae</taxon>
        <taxon>Dovyalis</taxon>
    </lineage>
</organism>
<evidence type="ECO:0000313" key="3">
    <source>
        <dbReference type="Proteomes" id="UP001314170"/>
    </source>
</evidence>
<feature type="compositionally biased region" description="Basic and acidic residues" evidence="1">
    <location>
        <begin position="50"/>
        <end position="76"/>
    </location>
</feature>
<proteinExistence type="predicted"/>
<dbReference type="EMBL" id="CAWUPB010000815">
    <property type="protein sequence ID" value="CAK7324959.1"/>
    <property type="molecule type" value="Genomic_DNA"/>
</dbReference>
<sequence length="105" mass="11463">MTLLPSKQNSIKASNIVLNSEHGCKNSSDSRTLGEGKSAYPIPTTTIAAEQDRRTKAHREGKGRQKDPDVIAEKDLASSYTVKEADNGVGKQQRQGGNPKRDREI</sequence>
<gene>
    <name evidence="2" type="ORF">DCAF_LOCUS2630</name>
</gene>
<reference evidence="2 3" key="1">
    <citation type="submission" date="2024-01" db="EMBL/GenBank/DDBJ databases">
        <authorList>
            <person name="Waweru B."/>
        </authorList>
    </citation>
    <scope>NUCLEOTIDE SEQUENCE [LARGE SCALE GENOMIC DNA]</scope>
</reference>
<accession>A0AAV1QWF0</accession>
<comment type="caution">
    <text evidence="2">The sequence shown here is derived from an EMBL/GenBank/DDBJ whole genome shotgun (WGS) entry which is preliminary data.</text>
</comment>
<name>A0AAV1QWF0_9ROSI</name>
<protein>
    <submittedName>
        <fullName evidence="2">Uncharacterized protein</fullName>
    </submittedName>
</protein>
<feature type="compositionally biased region" description="Polar residues" evidence="1">
    <location>
        <begin position="1"/>
        <end position="18"/>
    </location>
</feature>